<dbReference type="PATRIC" id="fig|1265738.3.peg.5879"/>
<reference evidence="1 2" key="1">
    <citation type="journal article" date="2013" name="Mar. Genomics">
        <title>Expression of sulfatases in Rhodopirellula baltica and the diversity of sulfatases in the genus Rhodopirellula.</title>
        <authorList>
            <person name="Wegner C.E."/>
            <person name="Richter-Heitmann T."/>
            <person name="Klindworth A."/>
            <person name="Klockow C."/>
            <person name="Richter M."/>
            <person name="Achstetter T."/>
            <person name="Glockner F.O."/>
            <person name="Harder J."/>
        </authorList>
    </citation>
    <scope>NUCLEOTIDE SEQUENCE [LARGE SCALE GENOMIC DNA]</scope>
    <source>
        <strain evidence="1 2">SM1</strain>
    </source>
</reference>
<evidence type="ECO:0000313" key="2">
    <source>
        <dbReference type="Proteomes" id="UP000011991"/>
    </source>
</evidence>
<evidence type="ECO:0000313" key="1">
    <source>
        <dbReference type="EMBL" id="EMI17189.1"/>
    </source>
</evidence>
<proteinExistence type="predicted"/>
<organism evidence="1 2">
    <name type="scientific">Rhodopirellula maiorica SM1</name>
    <dbReference type="NCBI Taxonomy" id="1265738"/>
    <lineage>
        <taxon>Bacteria</taxon>
        <taxon>Pseudomonadati</taxon>
        <taxon>Planctomycetota</taxon>
        <taxon>Planctomycetia</taxon>
        <taxon>Pirellulales</taxon>
        <taxon>Pirellulaceae</taxon>
        <taxon>Novipirellula</taxon>
    </lineage>
</organism>
<comment type="caution">
    <text evidence="1">The sequence shown here is derived from an EMBL/GenBank/DDBJ whole genome shotgun (WGS) entry which is preliminary data.</text>
</comment>
<dbReference type="Proteomes" id="UP000011991">
    <property type="component" value="Unassembled WGS sequence"/>
</dbReference>
<dbReference type="RefSeq" id="WP_008704516.1">
    <property type="nucleotide sequence ID" value="NZ_ANOG01000845.1"/>
</dbReference>
<protein>
    <submittedName>
        <fullName evidence="1">Uncharacterized protein</fullName>
    </submittedName>
</protein>
<accession>M5RT97</accession>
<gene>
    <name evidence="1" type="ORF">RMSM_05888</name>
</gene>
<sequence length="43" mass="5072">MEKKYKAQEKLNRRAQRKLDQQNGVVPVVVIDEESEEDLDNDL</sequence>
<name>M5RT97_9BACT</name>
<keyword evidence="2" id="KW-1185">Reference proteome</keyword>
<dbReference type="AlphaFoldDB" id="M5RT97"/>
<dbReference type="EMBL" id="ANOG01000845">
    <property type="protein sequence ID" value="EMI17189.1"/>
    <property type="molecule type" value="Genomic_DNA"/>
</dbReference>